<dbReference type="GO" id="GO:0005975">
    <property type="term" value="P:carbohydrate metabolic process"/>
    <property type="evidence" value="ECO:0007669"/>
    <property type="project" value="InterPro"/>
</dbReference>
<sequence length="498" mass="55457">MARFDYTDYATKQHEPYSDGPLRLPLQRPPREHRTYHSTAVEEIISDMTSQMRDKDLARMFENCYSNTLDTTVKWVSTCTKDPAAHIIAGDMDAAWLRDNLWQLQAYTSLLSSSTDPTIRDLWRGVVHQQARWVAQAPYSNSFNPPAASGIRDGIAGHVVDMSKDVVRPPVDPKVTFEGKYGLDNLASFLRLSRLFVEKTGETTLFDHEEWVRALKAVLNVLQEQSDSTFDEQGGYVQPIYSFQRPSALSMNSVYNGSEVPPNGGIGNPVNRGTGLIKSAFRASDDATILPFHVPSNAFISVELRRIAALIASISPRLAEECQQWGTAIESGIYKHGVHHHPVYGSVFAYEVDGYGSRIFMDDASPPSLLSLPYLGFVSLDNPIYVNTRRMVLTREGNPYYRVGTQLEGQGSPHIDLETMWPIGTIVQALTTDVDGEITWCLETLKKTSAGLGLVHEGVAVNDSTKYLRSWYAWGNSAFGELILDLAARKPELLFEAA</sequence>
<dbReference type="Gene3D" id="1.50.10.10">
    <property type="match status" value="1"/>
</dbReference>
<accession>A0AAV9QMJ1</accession>
<dbReference type="InterPro" id="IPR012341">
    <property type="entry name" value="6hp_glycosidase-like_sf"/>
</dbReference>
<dbReference type="PANTHER" id="PTHR31047">
    <property type="entry name" value="MEIOTICALLY UP-REGULATED GENE 157 PROTEIN"/>
    <property type="match status" value="1"/>
</dbReference>
<feature type="region of interest" description="Disordered" evidence="1">
    <location>
        <begin position="1"/>
        <end position="32"/>
    </location>
</feature>
<dbReference type="SMART" id="SM01149">
    <property type="entry name" value="DUF1237"/>
    <property type="match status" value="1"/>
</dbReference>
<dbReference type="InterPro" id="IPR008928">
    <property type="entry name" value="6-hairpin_glycosidase_sf"/>
</dbReference>
<dbReference type="EMBL" id="JAXLQG010000001">
    <property type="protein sequence ID" value="KAK5545471.1"/>
    <property type="molecule type" value="Genomic_DNA"/>
</dbReference>
<evidence type="ECO:0000256" key="1">
    <source>
        <dbReference type="SAM" id="MobiDB-lite"/>
    </source>
</evidence>
<gene>
    <name evidence="2" type="ORF">LTR25_000478</name>
</gene>
<dbReference type="PIRSF" id="PIRSF028846">
    <property type="entry name" value="UCP028846"/>
    <property type="match status" value="1"/>
</dbReference>
<protein>
    <submittedName>
        <fullName evidence="2">Uncharacterized protein</fullName>
    </submittedName>
</protein>
<comment type="caution">
    <text evidence="2">The sequence shown here is derived from an EMBL/GenBank/DDBJ whole genome shotgun (WGS) entry which is preliminary data.</text>
</comment>
<evidence type="ECO:0000313" key="3">
    <source>
        <dbReference type="Proteomes" id="UP001345827"/>
    </source>
</evidence>
<proteinExistence type="predicted"/>
<dbReference type="InterPro" id="IPR008313">
    <property type="entry name" value="GH125"/>
</dbReference>
<dbReference type="Pfam" id="PF06824">
    <property type="entry name" value="Glyco_hydro_125"/>
    <property type="match status" value="1"/>
</dbReference>
<dbReference type="PANTHER" id="PTHR31047:SF0">
    <property type="entry name" value="MEIOTICALLY UP-REGULATED GENE 157 PROTEIN"/>
    <property type="match status" value="1"/>
</dbReference>
<keyword evidence="3" id="KW-1185">Reference proteome</keyword>
<organism evidence="2 3">
    <name type="scientific">Vermiconidia calcicola</name>
    <dbReference type="NCBI Taxonomy" id="1690605"/>
    <lineage>
        <taxon>Eukaryota</taxon>
        <taxon>Fungi</taxon>
        <taxon>Dikarya</taxon>
        <taxon>Ascomycota</taxon>
        <taxon>Pezizomycotina</taxon>
        <taxon>Dothideomycetes</taxon>
        <taxon>Dothideomycetidae</taxon>
        <taxon>Mycosphaerellales</taxon>
        <taxon>Extremaceae</taxon>
        <taxon>Vermiconidia</taxon>
    </lineage>
</organism>
<dbReference type="AlphaFoldDB" id="A0AAV9QMJ1"/>
<dbReference type="GO" id="GO:0003824">
    <property type="term" value="F:catalytic activity"/>
    <property type="evidence" value="ECO:0007669"/>
    <property type="project" value="UniProtKB-ARBA"/>
</dbReference>
<reference evidence="2 3" key="1">
    <citation type="submission" date="2023-06" db="EMBL/GenBank/DDBJ databases">
        <title>Black Yeasts Isolated from many extreme environments.</title>
        <authorList>
            <person name="Coleine C."/>
            <person name="Stajich J.E."/>
            <person name="Selbmann L."/>
        </authorList>
    </citation>
    <scope>NUCLEOTIDE SEQUENCE [LARGE SCALE GENOMIC DNA]</scope>
    <source>
        <strain evidence="2 3">CCFEE 5887</strain>
    </source>
</reference>
<name>A0AAV9QMJ1_9PEZI</name>
<evidence type="ECO:0000313" key="2">
    <source>
        <dbReference type="EMBL" id="KAK5545471.1"/>
    </source>
</evidence>
<dbReference type="Proteomes" id="UP001345827">
    <property type="component" value="Unassembled WGS sequence"/>
</dbReference>
<dbReference type="SUPFAM" id="SSF48208">
    <property type="entry name" value="Six-hairpin glycosidases"/>
    <property type="match status" value="1"/>
</dbReference>